<dbReference type="InterPro" id="IPR036390">
    <property type="entry name" value="WH_DNA-bd_sf"/>
</dbReference>
<dbReference type="Gene3D" id="1.10.10.10">
    <property type="entry name" value="Winged helix-like DNA-binding domain superfamily/Winged helix DNA-binding domain"/>
    <property type="match status" value="1"/>
</dbReference>
<evidence type="ECO:0000313" key="6">
    <source>
        <dbReference type="Proteomes" id="UP001596298"/>
    </source>
</evidence>
<dbReference type="InterPro" id="IPR005650">
    <property type="entry name" value="BlaI_family"/>
</dbReference>
<evidence type="ECO:0000256" key="3">
    <source>
        <dbReference type="ARBA" id="ARBA00023125"/>
    </source>
</evidence>
<reference evidence="6" key="1">
    <citation type="journal article" date="2019" name="Int. J. Syst. Evol. Microbiol.">
        <title>The Global Catalogue of Microorganisms (GCM) 10K type strain sequencing project: providing services to taxonomists for standard genome sequencing and annotation.</title>
        <authorList>
            <consortium name="The Broad Institute Genomics Platform"/>
            <consortium name="The Broad Institute Genome Sequencing Center for Infectious Disease"/>
            <person name="Wu L."/>
            <person name="Ma J."/>
        </authorList>
    </citation>
    <scope>NUCLEOTIDE SEQUENCE [LARGE SCALE GENOMIC DNA]</scope>
    <source>
        <strain evidence="6">CCUG 58127</strain>
    </source>
</reference>
<keyword evidence="3" id="KW-0238">DNA-binding</keyword>
<dbReference type="EMBL" id="JBHSWH010000001">
    <property type="protein sequence ID" value="MFC6706887.1"/>
    <property type="molecule type" value="Genomic_DNA"/>
</dbReference>
<name>A0ABW2AJ92_9MICO</name>
<gene>
    <name evidence="5" type="ORF">ACFQDH_16895</name>
</gene>
<dbReference type="Pfam" id="PF03965">
    <property type="entry name" value="Penicillinase_R"/>
    <property type="match status" value="1"/>
</dbReference>
<proteinExistence type="inferred from homology"/>
<dbReference type="RefSeq" id="WP_382403565.1">
    <property type="nucleotide sequence ID" value="NZ_JBHSWH010000001.1"/>
</dbReference>
<keyword evidence="6" id="KW-1185">Reference proteome</keyword>
<dbReference type="Proteomes" id="UP001596298">
    <property type="component" value="Unassembled WGS sequence"/>
</dbReference>
<evidence type="ECO:0000313" key="5">
    <source>
        <dbReference type="EMBL" id="MFC6706887.1"/>
    </source>
</evidence>
<comment type="similarity">
    <text evidence="1">Belongs to the BlaI transcriptional regulatory family.</text>
</comment>
<dbReference type="Gene3D" id="6.10.140.850">
    <property type="match status" value="1"/>
</dbReference>
<organism evidence="5 6">
    <name type="scientific">Flexivirga alba</name>
    <dbReference type="NCBI Taxonomy" id="702742"/>
    <lineage>
        <taxon>Bacteria</taxon>
        <taxon>Bacillati</taxon>
        <taxon>Actinomycetota</taxon>
        <taxon>Actinomycetes</taxon>
        <taxon>Micrococcales</taxon>
        <taxon>Dermacoccaceae</taxon>
        <taxon>Flexivirga</taxon>
    </lineage>
</organism>
<accession>A0ABW2AJ92</accession>
<evidence type="ECO:0000256" key="2">
    <source>
        <dbReference type="ARBA" id="ARBA00023015"/>
    </source>
</evidence>
<evidence type="ECO:0000256" key="1">
    <source>
        <dbReference type="ARBA" id="ARBA00011046"/>
    </source>
</evidence>
<keyword evidence="2" id="KW-0805">Transcription regulation</keyword>
<protein>
    <submittedName>
        <fullName evidence="5">BlaI/MecI/CopY family transcriptional regulator</fullName>
    </submittedName>
</protein>
<dbReference type="InterPro" id="IPR036388">
    <property type="entry name" value="WH-like_DNA-bd_sf"/>
</dbReference>
<evidence type="ECO:0000256" key="4">
    <source>
        <dbReference type="ARBA" id="ARBA00023163"/>
    </source>
</evidence>
<dbReference type="SUPFAM" id="SSF46785">
    <property type="entry name" value="Winged helix' DNA-binding domain"/>
    <property type="match status" value="1"/>
</dbReference>
<comment type="caution">
    <text evidence="5">The sequence shown here is derived from an EMBL/GenBank/DDBJ whole genome shotgun (WGS) entry which is preliminary data.</text>
</comment>
<sequence>MTRRSHGGLEDEVLRLLRSYDGPVTSRRLWDAFDADQPARTTLLTVLSRLEAKGLVQRTPAAGGALFSVIRTDAHAAARSMTEALDHVGDRRAALTHFAGELDSTDLDVLRRVLGES</sequence>
<keyword evidence="4" id="KW-0804">Transcription</keyword>